<dbReference type="EnsemblBacteria" id="BAC91168">
    <property type="protein sequence ID" value="BAC91168"/>
    <property type="gene ID" value="BAC91168"/>
</dbReference>
<dbReference type="PhylomeDB" id="Q7NGE4"/>
<dbReference type="Gene3D" id="1.10.10.60">
    <property type="entry name" value="Homeodomain-like"/>
    <property type="match status" value="2"/>
</dbReference>
<dbReference type="GO" id="GO:0000987">
    <property type="term" value="F:cis-regulatory region sequence-specific DNA binding"/>
    <property type="evidence" value="ECO:0000318"/>
    <property type="project" value="GO_Central"/>
</dbReference>
<sequence length="295" mass="33473">MTASSRFIDFTQEDQLSLPCLPLVSSCRAGWNRIQLALYRQPPYCIPEHYSPHHVICINAGTPVTLQQTVDGKSKTIDSIPGGVGIYPANRWQTFYWHQEAEFLQLYLEPMLLNQLGTELYDKDQIELIPQLTSCIDPLIYQIAIALKTTLETDGVGSKLYSDLMANALAVHILCRYSTNKSSIQHDSGRLSDQQLDRVINYIDEHLDQNLSLAELAALARLSSYHFARLFKRSTGIAPHQYHIRRRVERAKRLLLARELSIAEVAQVVGFASQGHLNYHFKRVVGIAPKAFLRQ</sequence>
<evidence type="ECO:0000256" key="1">
    <source>
        <dbReference type="ARBA" id="ARBA00023015"/>
    </source>
</evidence>
<dbReference type="Pfam" id="PF12833">
    <property type="entry name" value="HTH_18"/>
    <property type="match status" value="1"/>
</dbReference>
<evidence type="ECO:0000313" key="6">
    <source>
        <dbReference type="Proteomes" id="UP000000557"/>
    </source>
</evidence>
<dbReference type="OrthoDB" id="516605at2"/>
<reference evidence="5 6" key="1">
    <citation type="journal article" date="2003" name="DNA Res.">
        <title>Complete genome structure of Gloeobacter violaceus PCC 7421, a cyanobacterium that lacks thylakoids.</title>
        <authorList>
            <person name="Nakamura Y."/>
            <person name="Kaneko T."/>
            <person name="Sato S."/>
            <person name="Mimuro M."/>
            <person name="Miyashita H."/>
            <person name="Tsuchiya T."/>
            <person name="Sasamoto S."/>
            <person name="Watanabe A."/>
            <person name="Kawashima K."/>
            <person name="Kishida Y."/>
            <person name="Kiyokawa C."/>
            <person name="Kohara M."/>
            <person name="Matsumoto M."/>
            <person name="Matsuno A."/>
            <person name="Nakazaki N."/>
            <person name="Shimpo S."/>
            <person name="Takeuchi C."/>
            <person name="Yamada M."/>
            <person name="Tabata S."/>
        </authorList>
    </citation>
    <scope>NUCLEOTIDE SEQUENCE [LARGE SCALE GENOMIC DNA]</scope>
    <source>
        <strain evidence="6">ATCC 29082 / PCC 7421</strain>
    </source>
</reference>
<gene>
    <name evidence="5" type="ordered locus">gll3227</name>
</gene>
<proteinExistence type="predicted"/>
<protein>
    <submittedName>
        <fullName evidence="5">Gll3227 protein</fullName>
    </submittedName>
</protein>
<keyword evidence="2" id="KW-0238">DNA-binding</keyword>
<dbReference type="InterPro" id="IPR018062">
    <property type="entry name" value="HTH_AraC-typ_CS"/>
</dbReference>
<dbReference type="KEGG" id="gvi:gll3227"/>
<keyword evidence="3" id="KW-0804">Transcription</keyword>
<dbReference type="SUPFAM" id="SSF46689">
    <property type="entry name" value="Homeodomain-like"/>
    <property type="match status" value="2"/>
</dbReference>
<name>Q7NGE4_GLOVI</name>
<dbReference type="RefSeq" id="WP_011143217.1">
    <property type="nucleotide sequence ID" value="NC_005125.1"/>
</dbReference>
<organism evidence="5 6">
    <name type="scientific">Gloeobacter violaceus (strain ATCC 29082 / PCC 7421)</name>
    <dbReference type="NCBI Taxonomy" id="251221"/>
    <lineage>
        <taxon>Bacteria</taxon>
        <taxon>Bacillati</taxon>
        <taxon>Cyanobacteriota</taxon>
        <taxon>Cyanophyceae</taxon>
        <taxon>Gloeobacterales</taxon>
        <taxon>Gloeobacteraceae</taxon>
        <taxon>Gloeobacter</taxon>
    </lineage>
</organism>
<dbReference type="SMART" id="SM00342">
    <property type="entry name" value="HTH_ARAC"/>
    <property type="match status" value="1"/>
</dbReference>
<accession>Q7NGE4</accession>
<evidence type="ECO:0000256" key="2">
    <source>
        <dbReference type="ARBA" id="ARBA00023125"/>
    </source>
</evidence>
<dbReference type="InParanoid" id="Q7NGE4"/>
<dbReference type="PROSITE" id="PS00041">
    <property type="entry name" value="HTH_ARAC_FAMILY_1"/>
    <property type="match status" value="1"/>
</dbReference>
<reference evidence="5 6" key="2">
    <citation type="journal article" date="2003" name="DNA Res.">
        <title>Complete genome structure of Gloeobacter violaceus PCC 7421, a cyanobacterium that lacks thylakoids (supplement).</title>
        <authorList>
            <person name="Nakamura Y."/>
            <person name="Kaneko T."/>
            <person name="Sato S."/>
            <person name="Mimuro M."/>
            <person name="Miyashita H."/>
            <person name="Tsuchiya T."/>
            <person name="Sasamoto S."/>
            <person name="Watanabe A."/>
            <person name="Kawashima K."/>
            <person name="Kishida Y."/>
            <person name="Kiyokawa C."/>
            <person name="Kohara M."/>
            <person name="Matsumoto M."/>
            <person name="Matsuno A."/>
            <person name="Nakazaki N."/>
            <person name="Shimpo S."/>
            <person name="Takeuchi C."/>
            <person name="Yamada M."/>
            <person name="Tabata S."/>
        </authorList>
    </citation>
    <scope>NUCLEOTIDE SEQUENCE [LARGE SCALE GENOMIC DNA]</scope>
    <source>
        <strain evidence="6">ATCC 29082 / PCC 7421</strain>
    </source>
</reference>
<dbReference type="EMBL" id="BA000045">
    <property type="protein sequence ID" value="BAC91168.1"/>
    <property type="molecule type" value="Genomic_DNA"/>
</dbReference>
<dbReference type="HOGENOM" id="CLU_000445_88_4_3"/>
<dbReference type="InterPro" id="IPR009057">
    <property type="entry name" value="Homeodomain-like_sf"/>
</dbReference>
<keyword evidence="6" id="KW-1185">Reference proteome</keyword>
<dbReference type="STRING" id="251221.gene:10760736"/>
<dbReference type="GO" id="GO:0006355">
    <property type="term" value="P:regulation of DNA-templated transcription"/>
    <property type="evidence" value="ECO:0000318"/>
    <property type="project" value="GO_Central"/>
</dbReference>
<dbReference type="PANTHER" id="PTHR46796:SF6">
    <property type="entry name" value="ARAC SUBFAMILY"/>
    <property type="match status" value="1"/>
</dbReference>
<dbReference type="eggNOG" id="COG2207">
    <property type="taxonomic scope" value="Bacteria"/>
</dbReference>
<keyword evidence="1" id="KW-0805">Transcription regulation</keyword>
<dbReference type="GO" id="GO:0003700">
    <property type="term" value="F:DNA-binding transcription factor activity"/>
    <property type="evidence" value="ECO:0000318"/>
    <property type="project" value="GO_Central"/>
</dbReference>
<dbReference type="InterPro" id="IPR050204">
    <property type="entry name" value="AraC_XylS_family_regulators"/>
</dbReference>
<feature type="domain" description="HTH araC/xylS-type" evidence="4">
    <location>
        <begin position="197"/>
        <end position="295"/>
    </location>
</feature>
<dbReference type="InterPro" id="IPR018060">
    <property type="entry name" value="HTH_AraC"/>
</dbReference>
<dbReference type="PANTHER" id="PTHR46796">
    <property type="entry name" value="HTH-TYPE TRANSCRIPTIONAL ACTIVATOR RHAS-RELATED"/>
    <property type="match status" value="1"/>
</dbReference>
<dbReference type="AlphaFoldDB" id="Q7NGE4"/>
<evidence type="ECO:0000259" key="4">
    <source>
        <dbReference type="PROSITE" id="PS01124"/>
    </source>
</evidence>
<dbReference type="PROSITE" id="PS51257">
    <property type="entry name" value="PROKAR_LIPOPROTEIN"/>
    <property type="match status" value="1"/>
</dbReference>
<evidence type="ECO:0000256" key="3">
    <source>
        <dbReference type="ARBA" id="ARBA00023163"/>
    </source>
</evidence>
<dbReference type="Proteomes" id="UP000000557">
    <property type="component" value="Chromosome"/>
</dbReference>
<evidence type="ECO:0000313" key="5">
    <source>
        <dbReference type="EMBL" id="BAC91168.1"/>
    </source>
</evidence>
<dbReference type="PROSITE" id="PS01124">
    <property type="entry name" value="HTH_ARAC_FAMILY_2"/>
    <property type="match status" value="1"/>
</dbReference>